<organism evidence="2 3">
    <name type="scientific">Aspergillus ibericus CBS 121593</name>
    <dbReference type="NCBI Taxonomy" id="1448316"/>
    <lineage>
        <taxon>Eukaryota</taxon>
        <taxon>Fungi</taxon>
        <taxon>Dikarya</taxon>
        <taxon>Ascomycota</taxon>
        <taxon>Pezizomycotina</taxon>
        <taxon>Eurotiomycetes</taxon>
        <taxon>Eurotiomycetidae</taxon>
        <taxon>Eurotiales</taxon>
        <taxon>Aspergillaceae</taxon>
        <taxon>Aspergillus</taxon>
        <taxon>Aspergillus subgen. Circumdati</taxon>
    </lineage>
</organism>
<feature type="domain" description="F-box" evidence="1">
    <location>
        <begin position="48"/>
        <end position="94"/>
    </location>
</feature>
<dbReference type="SMART" id="SM00256">
    <property type="entry name" value="FBOX"/>
    <property type="match status" value="2"/>
</dbReference>
<dbReference type="PROSITE" id="PS50181">
    <property type="entry name" value="FBOX"/>
    <property type="match status" value="1"/>
</dbReference>
<dbReference type="InterPro" id="IPR036047">
    <property type="entry name" value="F-box-like_dom_sf"/>
</dbReference>
<dbReference type="AlphaFoldDB" id="A0A395H6E9"/>
<dbReference type="InterPro" id="IPR001810">
    <property type="entry name" value="F-box_dom"/>
</dbReference>
<dbReference type="SUPFAM" id="SSF81383">
    <property type="entry name" value="F-box domain"/>
    <property type="match status" value="1"/>
</dbReference>
<evidence type="ECO:0000259" key="1">
    <source>
        <dbReference type="PROSITE" id="PS50181"/>
    </source>
</evidence>
<gene>
    <name evidence="2" type="ORF">BO80DRAFT_352242</name>
</gene>
<proteinExistence type="predicted"/>
<dbReference type="Pfam" id="PF12937">
    <property type="entry name" value="F-box-like"/>
    <property type="match status" value="1"/>
</dbReference>
<dbReference type="Proteomes" id="UP000249402">
    <property type="component" value="Unassembled WGS sequence"/>
</dbReference>
<keyword evidence="3" id="KW-1185">Reference proteome</keyword>
<dbReference type="Gene3D" id="1.20.1280.50">
    <property type="match status" value="1"/>
</dbReference>
<dbReference type="EMBL" id="KZ824431">
    <property type="protein sequence ID" value="RAL02438.1"/>
    <property type="molecule type" value="Genomic_DNA"/>
</dbReference>
<protein>
    <submittedName>
        <fullName evidence="2">F-box domain protein</fullName>
    </submittedName>
</protein>
<accession>A0A395H6E9</accession>
<dbReference type="OrthoDB" id="1689567at2759"/>
<sequence length="738" mass="82299">MDWQSSHGIPLAVVDRLLHYIPHDSRSALRLTCKPWCRAIDKVTPLRRPVANTLPAEILLQIFHRLAPRDFDNARRTCSQWMRVSLDRDLLQRMLKRAGWWDSWLRDCQSSSLVVGEEESSVWKMSKRFATECLLSGRKVNVERPGFLTTAVVDFSQLSQRQRAAEFRRPSQPVITEIEPQTHVDGTPLFHVSDCGRYLLVASNRIISVYRLLSMRADFSTSPDADVALVARITCPAEVMATTIDTSSLKLTVAALLHSRLGMVCDLVPATDGPCADLRRTKYAMELVSRHFIYNVCSANDPPQSVSICPGRRCVAFGSGTGFELRWINGQTNQDCRKQFPMSQPSEVLHFFPSRPNAPRELRIISSLAGPGLPGCSCHGVHDGGKRPKCPFHLSADVQSLTRWDPQHNGDPDLVRATHCHNYHAIPINDGLHVLYVEPRTGHLCIGSDAPIGGPTSLTKTFVCVPPFDNSASEGISEGMAPTVFAAGSDLSWGLRVVAAYQDRLVLYSVPLDVFNVIRKERERQGDGVMGDSDLARDWFLDNQRSRKRRDSLVQNQNGDWEFLLSVSYRPTAMMWPFQIYGKEIGRVNDVVELALQSSNGGARIWAFDASGKTNVIDVDTFTSTAQPAADIPCKSVSVDTDGTVSPAQLVDRSVLEAAPQLTRKRKHYDQENFSSQHTNAHWLDAPMLREEEPSELSQLVTAAATKRRYSFAACIVDLNIPELNAREGPWVEDVSVM</sequence>
<dbReference type="GeneID" id="37220478"/>
<name>A0A395H6E9_9EURO</name>
<evidence type="ECO:0000313" key="3">
    <source>
        <dbReference type="Proteomes" id="UP000249402"/>
    </source>
</evidence>
<evidence type="ECO:0000313" key="2">
    <source>
        <dbReference type="EMBL" id="RAL02438.1"/>
    </source>
</evidence>
<reference evidence="2 3" key="1">
    <citation type="submission" date="2018-02" db="EMBL/GenBank/DDBJ databases">
        <title>The genomes of Aspergillus section Nigri reveals drivers in fungal speciation.</title>
        <authorList>
            <consortium name="DOE Joint Genome Institute"/>
            <person name="Vesth T.C."/>
            <person name="Nybo J."/>
            <person name="Theobald S."/>
            <person name="Brandl J."/>
            <person name="Frisvad J.C."/>
            <person name="Nielsen K.F."/>
            <person name="Lyhne E.K."/>
            <person name="Kogle M.E."/>
            <person name="Kuo A."/>
            <person name="Riley R."/>
            <person name="Clum A."/>
            <person name="Nolan M."/>
            <person name="Lipzen A."/>
            <person name="Salamov A."/>
            <person name="Henrissat B."/>
            <person name="Wiebenga A."/>
            <person name="De vries R.P."/>
            <person name="Grigoriev I.V."/>
            <person name="Mortensen U.H."/>
            <person name="Andersen M.R."/>
            <person name="Baker S.E."/>
        </authorList>
    </citation>
    <scope>NUCLEOTIDE SEQUENCE [LARGE SCALE GENOMIC DNA]</scope>
    <source>
        <strain evidence="2 3">CBS 121593</strain>
    </source>
</reference>
<dbReference type="VEuPathDB" id="FungiDB:BO80DRAFT_352242"/>
<dbReference type="RefSeq" id="XP_025576765.1">
    <property type="nucleotide sequence ID" value="XM_025715613.1"/>
</dbReference>
<dbReference type="SUPFAM" id="SSF69322">
    <property type="entry name" value="Tricorn protease domain 2"/>
    <property type="match status" value="1"/>
</dbReference>